<name>A0A2S9VBU1_9ALTE</name>
<evidence type="ECO:0000313" key="2">
    <source>
        <dbReference type="Proteomes" id="UP000238949"/>
    </source>
</evidence>
<evidence type="ECO:0008006" key="3">
    <source>
        <dbReference type="Google" id="ProtNLM"/>
    </source>
</evidence>
<dbReference type="SUPFAM" id="SSF52540">
    <property type="entry name" value="P-loop containing nucleoside triphosphate hydrolases"/>
    <property type="match status" value="1"/>
</dbReference>
<organism evidence="1 2">
    <name type="scientific">Alteromonas alba</name>
    <dbReference type="NCBI Taxonomy" id="2079529"/>
    <lineage>
        <taxon>Bacteria</taxon>
        <taxon>Pseudomonadati</taxon>
        <taxon>Pseudomonadota</taxon>
        <taxon>Gammaproteobacteria</taxon>
        <taxon>Alteromonadales</taxon>
        <taxon>Alteromonadaceae</taxon>
        <taxon>Alteromonas/Salinimonas group</taxon>
        <taxon>Alteromonas</taxon>
    </lineage>
</organism>
<dbReference type="AlphaFoldDB" id="A0A2S9VBU1"/>
<accession>A0A2S9VBU1</accession>
<dbReference type="EMBL" id="PVNP01000080">
    <property type="protein sequence ID" value="PRO73951.1"/>
    <property type="molecule type" value="Genomic_DNA"/>
</dbReference>
<sequence length="99" mass="11048">MGSTRLNKKLFLVTGVPRSGTTFFTHVLNENPEILCGMERFHGPQLSPSRLTIEGFKEYDLERASAQNHLSIVAKKASEKLKAIGDKCPRSQGEIVNIY</sequence>
<proteinExistence type="predicted"/>
<dbReference type="Gene3D" id="3.40.50.300">
    <property type="entry name" value="P-loop containing nucleotide triphosphate hydrolases"/>
    <property type="match status" value="1"/>
</dbReference>
<protein>
    <recommendedName>
        <fullName evidence="3">Sulfotransferase family protein</fullName>
    </recommendedName>
</protein>
<dbReference type="InterPro" id="IPR027417">
    <property type="entry name" value="P-loop_NTPase"/>
</dbReference>
<keyword evidence="2" id="KW-1185">Reference proteome</keyword>
<dbReference type="Proteomes" id="UP000238949">
    <property type="component" value="Unassembled WGS sequence"/>
</dbReference>
<evidence type="ECO:0000313" key="1">
    <source>
        <dbReference type="EMBL" id="PRO73951.1"/>
    </source>
</evidence>
<gene>
    <name evidence="1" type="ORF">C6Y40_09015</name>
</gene>
<reference evidence="2" key="1">
    <citation type="journal article" date="2020" name="Int. J. Syst. Evol. Microbiol.">
        <title>Alteromonas alba sp. nov., a marine bacterium isolated from the seawater of the West Pacific Ocean.</title>
        <authorList>
            <person name="Sun C."/>
            <person name="Wu Y.-H."/>
            <person name="Xamxidin M."/>
            <person name="Cheng H."/>
            <person name="Xu X.-W."/>
        </authorList>
    </citation>
    <scope>NUCLEOTIDE SEQUENCE [LARGE SCALE GENOMIC DNA]</scope>
    <source>
        <strain evidence="2">190</strain>
    </source>
</reference>
<comment type="caution">
    <text evidence="1">The sequence shown here is derived from an EMBL/GenBank/DDBJ whole genome shotgun (WGS) entry which is preliminary data.</text>
</comment>